<name>A0ABP1RX22_9HEXA</name>
<dbReference type="EMBL" id="CAXLJM020000119">
    <property type="protein sequence ID" value="CAL8137797.1"/>
    <property type="molecule type" value="Genomic_DNA"/>
</dbReference>
<proteinExistence type="predicted"/>
<evidence type="ECO:0000313" key="4">
    <source>
        <dbReference type="Proteomes" id="UP001642540"/>
    </source>
</evidence>
<sequence>MDFPNHQQPNTSKTILQQQTPVPTFQISGEVTSLEQSSTLLLKQLADGIKLSNEKADNINGQQILLGSKVDRLVTSNNERLENIECDNNEIQKRMDFLEQENELLHREVKFQNLILLGLTEKRYENSEGLKQDILELIFRICKKRIPVDTVYKLGAYREQYKRPVRIRFLSHSDRNLVYEKRMLLPEGAALKEDLPFSLRRDHNLIRRKRDELTEEQVSFKINWKTKTIYADNGIIFYVINGQLHQEFTTVHESTNEQLSFDENAFLNHANETIHARNSGNKNAMDTSGSPPDTAHQNTSSTSVQPSSANTPNDIDPNFPNLPHQTSTPRQVPPTKYASTNARKIPHPSRSIIQKDNLISE</sequence>
<evidence type="ECO:0000313" key="3">
    <source>
        <dbReference type="EMBL" id="CAL8137797.1"/>
    </source>
</evidence>
<feature type="compositionally biased region" description="Polar residues" evidence="2">
    <location>
        <begin position="351"/>
        <end position="361"/>
    </location>
</feature>
<evidence type="ECO:0000256" key="1">
    <source>
        <dbReference type="SAM" id="Coils"/>
    </source>
</evidence>
<feature type="coiled-coil region" evidence="1">
    <location>
        <begin position="74"/>
        <end position="108"/>
    </location>
</feature>
<gene>
    <name evidence="3" type="ORF">ODALV1_LOCUS27086</name>
</gene>
<accession>A0ABP1RX22</accession>
<comment type="caution">
    <text evidence="3">The sequence shown here is derived from an EMBL/GenBank/DDBJ whole genome shotgun (WGS) entry which is preliminary data.</text>
</comment>
<evidence type="ECO:0000256" key="2">
    <source>
        <dbReference type="SAM" id="MobiDB-lite"/>
    </source>
</evidence>
<feature type="compositionally biased region" description="Polar residues" evidence="2">
    <location>
        <begin position="277"/>
        <end position="313"/>
    </location>
</feature>
<dbReference type="Proteomes" id="UP001642540">
    <property type="component" value="Unassembled WGS sequence"/>
</dbReference>
<keyword evidence="4" id="KW-1185">Reference proteome</keyword>
<feature type="region of interest" description="Disordered" evidence="2">
    <location>
        <begin position="277"/>
        <end position="361"/>
    </location>
</feature>
<protein>
    <submittedName>
        <fullName evidence="3">Uncharacterized protein</fullName>
    </submittedName>
</protein>
<keyword evidence="1" id="KW-0175">Coiled coil</keyword>
<reference evidence="3 4" key="1">
    <citation type="submission" date="2024-08" db="EMBL/GenBank/DDBJ databases">
        <authorList>
            <person name="Cucini C."/>
            <person name="Frati F."/>
        </authorList>
    </citation>
    <scope>NUCLEOTIDE SEQUENCE [LARGE SCALE GENOMIC DNA]</scope>
</reference>
<organism evidence="3 4">
    <name type="scientific">Orchesella dallaii</name>
    <dbReference type="NCBI Taxonomy" id="48710"/>
    <lineage>
        <taxon>Eukaryota</taxon>
        <taxon>Metazoa</taxon>
        <taxon>Ecdysozoa</taxon>
        <taxon>Arthropoda</taxon>
        <taxon>Hexapoda</taxon>
        <taxon>Collembola</taxon>
        <taxon>Entomobryomorpha</taxon>
        <taxon>Entomobryoidea</taxon>
        <taxon>Orchesellidae</taxon>
        <taxon>Orchesellinae</taxon>
        <taxon>Orchesella</taxon>
    </lineage>
</organism>